<keyword evidence="5 9" id="KW-0812">Transmembrane</keyword>
<sequence>MASQLIGEQTSLDQAGAIDVTQSRTSFRNDGVFVQEEVAIKEFLNFTAGVRFDKSTNNGDHEQYYLFPKANLAWNITKTGDWSSNILSDLKVRLAYGEGNGLPTFGSRFTTLTGSNIGGKPGSAINYVLGNNQIEPERQTELEGGVDVSFLDGRISLEATYYNKVIRNMLLQAEPPGSTGFSVEWVNGGKLQNRGLELGLRTIPVNTRNVRWGSNVNFWFNRSKVKELNVPAFDPGGSFGSSYGTFFIEEGQAATQIIAVVDEDGTTAKVGDAEPDFQANWFNELTLFKNLSVRFLFHWKKGGSNVNLTQLLYDLGGTSADYDVKATEDETLGQYRPHTFAAYVQDVTYLRLRELGIFYRLPVKMKFVEGITLGASANNYFTWTKYKGYDPEVSNFGTGFSTGVDVTPYPATKRLQFHLAFNF</sequence>
<dbReference type="InterPro" id="IPR039426">
    <property type="entry name" value="TonB-dep_rcpt-like"/>
</dbReference>
<evidence type="ECO:0000313" key="11">
    <source>
        <dbReference type="EMBL" id="UYQ95295.1"/>
    </source>
</evidence>
<feature type="domain" description="TonB-dependent receptor-like beta-barrel" evidence="10">
    <location>
        <begin position="17"/>
        <end position="379"/>
    </location>
</feature>
<dbReference type="Proteomes" id="UP001162741">
    <property type="component" value="Chromosome"/>
</dbReference>
<evidence type="ECO:0000256" key="8">
    <source>
        <dbReference type="ARBA" id="ARBA00023237"/>
    </source>
</evidence>
<dbReference type="InterPro" id="IPR000531">
    <property type="entry name" value="Beta-barrel_TonB"/>
</dbReference>
<keyword evidence="4 9" id="KW-1134">Transmembrane beta strand</keyword>
<accession>A0ABY6J6K9</accession>
<dbReference type="PROSITE" id="PS52016">
    <property type="entry name" value="TONB_DEPENDENT_REC_3"/>
    <property type="match status" value="1"/>
</dbReference>
<evidence type="ECO:0000256" key="6">
    <source>
        <dbReference type="ARBA" id="ARBA00023077"/>
    </source>
</evidence>
<dbReference type="Pfam" id="PF00593">
    <property type="entry name" value="TonB_dep_Rec_b-barrel"/>
    <property type="match status" value="1"/>
</dbReference>
<dbReference type="PANTHER" id="PTHR30069">
    <property type="entry name" value="TONB-DEPENDENT OUTER MEMBRANE RECEPTOR"/>
    <property type="match status" value="1"/>
</dbReference>
<dbReference type="PANTHER" id="PTHR30069:SF41">
    <property type="entry name" value="HEME_HEMOPEXIN UTILIZATION PROTEIN C"/>
    <property type="match status" value="1"/>
</dbReference>
<proteinExistence type="inferred from homology"/>
<evidence type="ECO:0000256" key="5">
    <source>
        <dbReference type="ARBA" id="ARBA00022692"/>
    </source>
</evidence>
<comment type="subcellular location">
    <subcellularLocation>
        <location evidence="1 9">Cell outer membrane</location>
        <topology evidence="1 9">Multi-pass membrane protein</topology>
    </subcellularLocation>
</comment>
<evidence type="ECO:0000256" key="3">
    <source>
        <dbReference type="ARBA" id="ARBA00022448"/>
    </source>
</evidence>
<keyword evidence="11" id="KW-0675">Receptor</keyword>
<comment type="similarity">
    <text evidence="2 9">Belongs to the TonB-dependent receptor family.</text>
</comment>
<keyword evidence="12" id="KW-1185">Reference proteome</keyword>
<evidence type="ECO:0000313" key="12">
    <source>
        <dbReference type="Proteomes" id="UP001162741"/>
    </source>
</evidence>
<evidence type="ECO:0000256" key="4">
    <source>
        <dbReference type="ARBA" id="ARBA00022452"/>
    </source>
</evidence>
<dbReference type="InterPro" id="IPR036942">
    <property type="entry name" value="Beta-barrel_TonB_sf"/>
</dbReference>
<dbReference type="RefSeq" id="WP_264283056.1">
    <property type="nucleotide sequence ID" value="NZ_CP107006.1"/>
</dbReference>
<keyword evidence="3 9" id="KW-0813">Transport</keyword>
<evidence type="ECO:0000259" key="10">
    <source>
        <dbReference type="Pfam" id="PF00593"/>
    </source>
</evidence>
<keyword evidence="8 9" id="KW-0998">Cell outer membrane</keyword>
<reference evidence="11" key="1">
    <citation type="submission" date="2022-10" db="EMBL/GenBank/DDBJ databases">
        <title>Chitinophaga sp. nov., isolated from soil.</title>
        <authorList>
            <person name="Jeon C.O."/>
        </authorList>
    </citation>
    <scope>NUCLEOTIDE SEQUENCE</scope>
    <source>
        <strain evidence="11">R8</strain>
    </source>
</reference>
<protein>
    <submittedName>
        <fullName evidence="11">TonB-dependent receptor</fullName>
    </submittedName>
</protein>
<gene>
    <name evidence="11" type="ORF">MKQ68_09320</name>
</gene>
<keyword evidence="6" id="KW-0798">TonB box</keyword>
<dbReference type="EMBL" id="CP107006">
    <property type="protein sequence ID" value="UYQ95295.1"/>
    <property type="molecule type" value="Genomic_DNA"/>
</dbReference>
<dbReference type="Gene3D" id="2.40.170.20">
    <property type="entry name" value="TonB-dependent receptor, beta-barrel domain"/>
    <property type="match status" value="1"/>
</dbReference>
<keyword evidence="7 9" id="KW-0472">Membrane</keyword>
<organism evidence="11 12">
    <name type="scientific">Chitinophaga horti</name>
    <dbReference type="NCBI Taxonomy" id="2920382"/>
    <lineage>
        <taxon>Bacteria</taxon>
        <taxon>Pseudomonadati</taxon>
        <taxon>Bacteroidota</taxon>
        <taxon>Chitinophagia</taxon>
        <taxon>Chitinophagales</taxon>
        <taxon>Chitinophagaceae</taxon>
        <taxon>Chitinophaga</taxon>
    </lineage>
</organism>
<dbReference type="SUPFAM" id="SSF56935">
    <property type="entry name" value="Porins"/>
    <property type="match status" value="1"/>
</dbReference>
<evidence type="ECO:0000256" key="1">
    <source>
        <dbReference type="ARBA" id="ARBA00004571"/>
    </source>
</evidence>
<evidence type="ECO:0000256" key="7">
    <source>
        <dbReference type="ARBA" id="ARBA00023136"/>
    </source>
</evidence>
<evidence type="ECO:0000256" key="2">
    <source>
        <dbReference type="ARBA" id="ARBA00009810"/>
    </source>
</evidence>
<name>A0ABY6J6K9_9BACT</name>
<evidence type="ECO:0000256" key="9">
    <source>
        <dbReference type="PROSITE-ProRule" id="PRU01360"/>
    </source>
</evidence>